<comment type="caution">
    <text evidence="2">The sequence shown here is derived from an EMBL/GenBank/DDBJ whole genome shotgun (WGS) entry which is preliminary data.</text>
</comment>
<evidence type="ECO:0000313" key="2">
    <source>
        <dbReference type="EMBL" id="MDT3427273.1"/>
    </source>
</evidence>
<dbReference type="RefSeq" id="WP_156940530.1">
    <property type="nucleotide sequence ID" value="NZ_JAUSUY010000011.1"/>
</dbReference>
<dbReference type="Proteomes" id="UP001248709">
    <property type="component" value="Unassembled WGS sequence"/>
</dbReference>
<proteinExistence type="predicted"/>
<gene>
    <name evidence="2" type="ORF">J2Z22_002824</name>
</gene>
<sequence>MHYNTFPPIRQDAAAWLERLRGQGHSGTVLKPGESCDLRQTDAAAPSGSPSVE</sequence>
<feature type="region of interest" description="Disordered" evidence="1">
    <location>
        <begin position="25"/>
        <end position="53"/>
    </location>
</feature>
<keyword evidence="3" id="KW-1185">Reference proteome</keyword>
<accession>A0ABU3H8W7</accession>
<dbReference type="EMBL" id="JAUSUY010000011">
    <property type="protein sequence ID" value="MDT3427273.1"/>
    <property type="molecule type" value="Genomic_DNA"/>
</dbReference>
<evidence type="ECO:0000313" key="3">
    <source>
        <dbReference type="Proteomes" id="UP001248709"/>
    </source>
</evidence>
<evidence type="ECO:0000256" key="1">
    <source>
        <dbReference type="SAM" id="MobiDB-lite"/>
    </source>
</evidence>
<name>A0ABU3H8W7_9BACL</name>
<reference evidence="2 3" key="1">
    <citation type="submission" date="2023-07" db="EMBL/GenBank/DDBJ databases">
        <title>Genomic Encyclopedia of Type Strains, Phase IV (KMG-IV): sequencing the most valuable type-strain genomes for metagenomic binning, comparative biology and taxonomic classification.</title>
        <authorList>
            <person name="Goeker M."/>
        </authorList>
    </citation>
    <scope>NUCLEOTIDE SEQUENCE [LARGE SCALE GENOMIC DNA]</scope>
    <source>
        <strain evidence="2 3">T98</strain>
    </source>
</reference>
<organism evidence="2 3">
    <name type="scientific">Paenibacillus forsythiae</name>
    <dbReference type="NCBI Taxonomy" id="365616"/>
    <lineage>
        <taxon>Bacteria</taxon>
        <taxon>Bacillati</taxon>
        <taxon>Bacillota</taxon>
        <taxon>Bacilli</taxon>
        <taxon>Bacillales</taxon>
        <taxon>Paenibacillaceae</taxon>
        <taxon>Paenibacillus</taxon>
    </lineage>
</organism>
<protein>
    <submittedName>
        <fullName evidence="2">L-ascorbate metabolism protein UlaG (Beta-lactamase superfamily)</fullName>
    </submittedName>
</protein>